<dbReference type="PANTHER" id="PTHR24414">
    <property type="entry name" value="F-BOX/KELCH-REPEAT PROTEIN SKIP4"/>
    <property type="match status" value="1"/>
</dbReference>
<dbReference type="EnsemblPlants" id="QL11p018809:mrna">
    <property type="protein sequence ID" value="QL11p018809:mrna"/>
    <property type="gene ID" value="QL11p018809"/>
</dbReference>
<dbReference type="GeneID" id="115968082"/>
<evidence type="ECO:0000313" key="2">
    <source>
        <dbReference type="Proteomes" id="UP000594261"/>
    </source>
</evidence>
<dbReference type="PANTHER" id="PTHR24414:SF199">
    <property type="entry name" value="F-BOX_KELCH-REPEAT PROTEIN SKIP6-LIKE"/>
    <property type="match status" value="1"/>
</dbReference>
<dbReference type="Gramene" id="QL11p018809:mrna">
    <property type="protein sequence ID" value="QL11p018809:mrna"/>
    <property type="gene ID" value="QL11p018809"/>
</dbReference>
<name>A0A7N2MW15_QUELO</name>
<keyword evidence="2" id="KW-1185">Reference proteome</keyword>
<sequence>MNQERVIIFCGHMRDEPFVFSEDDGCCKTTMSWFSILVPEIRSPSSGTAPSSSPLRTLKSTLSPFSVLKLPTRTFFTAVGSNIFIFHDSVNKILTFNNSSGDWKLAPPMNYPRTSPHVIVLDGKLYVIGGLIQPIGGLKFPLPANYCFMEFFDPDIGTWEPLPNPDQPFMDQFHQDQFHQPREMVTALLRDRKILVTSYTESILYVYYIDYRVWTLFSDLSYLSKRNLPHLPCLSNLSKGNFLLSPDMVKSVGVGDMLYRVSFDHVDHPKYLVIQAFNLALDQWFEGCLNVGSEIFGEFNEVLEDGYPCCGLIHLSDQKFCLLLQSSYSEDGNGNGDFDRRRSAYFKPHSASSFYLYSVVLEVSMILDKPRDLAGFMGLNIVVLSTEKYRLVSPLLIQDAMLVDSTFHPSNMLALRCNESLLKEFGMARPSKAVCEELLQQHLVIAKRIWDGPTREELLFNL</sequence>
<accession>A0A7N2MW15</accession>
<dbReference type="InParanoid" id="A0A7N2MW15"/>
<dbReference type="RefSeq" id="XP_030943149.1">
    <property type="nucleotide sequence ID" value="XM_031087289.1"/>
</dbReference>
<dbReference type="Gene3D" id="2.130.10.80">
    <property type="entry name" value="Galactose oxidase/kelch, beta-propeller"/>
    <property type="match status" value="1"/>
</dbReference>
<dbReference type="SUPFAM" id="SSF117281">
    <property type="entry name" value="Kelch motif"/>
    <property type="match status" value="1"/>
</dbReference>
<gene>
    <name evidence="1" type="primary">LOC115968082</name>
</gene>
<organism evidence="1 2">
    <name type="scientific">Quercus lobata</name>
    <name type="common">Valley oak</name>
    <dbReference type="NCBI Taxonomy" id="97700"/>
    <lineage>
        <taxon>Eukaryota</taxon>
        <taxon>Viridiplantae</taxon>
        <taxon>Streptophyta</taxon>
        <taxon>Embryophyta</taxon>
        <taxon>Tracheophyta</taxon>
        <taxon>Spermatophyta</taxon>
        <taxon>Magnoliopsida</taxon>
        <taxon>eudicotyledons</taxon>
        <taxon>Gunneridae</taxon>
        <taxon>Pentapetalae</taxon>
        <taxon>rosids</taxon>
        <taxon>fabids</taxon>
        <taxon>Fagales</taxon>
        <taxon>Fagaceae</taxon>
        <taxon>Quercus</taxon>
    </lineage>
</organism>
<proteinExistence type="predicted"/>
<dbReference type="EMBL" id="LRBV02000011">
    <property type="status" value="NOT_ANNOTATED_CDS"/>
    <property type="molecule type" value="Genomic_DNA"/>
</dbReference>
<dbReference type="InterPro" id="IPR037293">
    <property type="entry name" value="Gal_Oxidase_central_sf"/>
</dbReference>
<dbReference type="InterPro" id="IPR050354">
    <property type="entry name" value="F-box/kelch-repeat_ARATH"/>
</dbReference>
<reference evidence="1" key="2">
    <citation type="submission" date="2021-01" db="UniProtKB">
        <authorList>
            <consortium name="EnsemblPlants"/>
        </authorList>
    </citation>
    <scope>IDENTIFICATION</scope>
</reference>
<dbReference type="Proteomes" id="UP000594261">
    <property type="component" value="Chromosome 11"/>
</dbReference>
<dbReference type="OrthoDB" id="45365at2759"/>
<reference evidence="1 2" key="1">
    <citation type="journal article" date="2016" name="G3 (Bethesda)">
        <title>First Draft Assembly and Annotation of the Genome of a California Endemic Oak Quercus lobata Nee (Fagaceae).</title>
        <authorList>
            <person name="Sork V.L."/>
            <person name="Fitz-Gibbon S.T."/>
            <person name="Puiu D."/>
            <person name="Crepeau M."/>
            <person name="Gugger P.F."/>
            <person name="Sherman R."/>
            <person name="Stevens K."/>
            <person name="Langley C.H."/>
            <person name="Pellegrini M."/>
            <person name="Salzberg S.L."/>
        </authorList>
    </citation>
    <scope>NUCLEOTIDE SEQUENCE [LARGE SCALE GENOMIC DNA]</scope>
    <source>
        <strain evidence="1 2">cv. SW786</strain>
    </source>
</reference>
<protein>
    <submittedName>
        <fullName evidence="1">Uncharacterized protein</fullName>
    </submittedName>
</protein>
<evidence type="ECO:0000313" key="1">
    <source>
        <dbReference type="EnsemblPlants" id="QL11p018809:mrna"/>
    </source>
</evidence>
<dbReference type="AlphaFoldDB" id="A0A7N2MW15"/>
<dbReference type="KEGG" id="qlo:115968082"/>
<dbReference type="InterPro" id="IPR015915">
    <property type="entry name" value="Kelch-typ_b-propeller"/>
</dbReference>